<dbReference type="GO" id="GO:0006335">
    <property type="term" value="P:DNA replication-dependent chromatin assembly"/>
    <property type="evidence" value="ECO:0007669"/>
    <property type="project" value="TreeGrafter"/>
</dbReference>
<gene>
    <name evidence="10" type="primary">NASP</name>
</gene>
<evidence type="ECO:0000256" key="5">
    <source>
        <dbReference type="ARBA" id="ARBA00023242"/>
    </source>
</evidence>
<dbReference type="Proteomes" id="UP000515156">
    <property type="component" value="Chromosome 6"/>
</dbReference>
<dbReference type="Pfam" id="PF10516">
    <property type="entry name" value="SHNi-TPR"/>
    <property type="match status" value="1"/>
</dbReference>
<dbReference type="GO" id="GO:0034080">
    <property type="term" value="P:CENP-A containing chromatin assembly"/>
    <property type="evidence" value="ECO:0007669"/>
    <property type="project" value="TreeGrafter"/>
</dbReference>
<feature type="repeat" description="TPR" evidence="6">
    <location>
        <begin position="363"/>
        <end position="396"/>
    </location>
</feature>
<comment type="subcellular location">
    <subcellularLocation>
        <location evidence="1">Nucleus</location>
    </subcellularLocation>
</comment>
<dbReference type="KEGG" id="muo:115472116"/>
<evidence type="ECO:0000256" key="6">
    <source>
        <dbReference type="PROSITE-ProRule" id="PRU00339"/>
    </source>
</evidence>
<keyword evidence="5" id="KW-0539">Nucleus</keyword>
<accession>A0A6P7YGR2</accession>
<sequence>MEDVAAPSTSTDQINSVDVDGEAKKLLGLGNRHLVMGDIPAAVNAFQEASSLLGKKYGETADECGEAFFLYGKSLLELARIENGVLGNALEGVPEDEDGEKADDSKLQNNEDLNEEERQELREQVYDAMGEAEDQPEDITSELKTESVNNVDKEASNVETKGMVEAVESSEALLDATTKKVKEEDLPEKGEEVAETCQSRLLQDGERTAESTEEMGVPPKPEEHKAISENQDTADGKMTSVTCSSVADKSPCLKEEKDEGTEMNTALVNAKGDIIPGESNEANDVKPEVTASTEEKGGEESEQKEEEEEEAEVSEEDKENEDTEEKENEEDEVGNLQLAWEMLELAKVIYGRKKTKEAQLHAAQAHLKLGEVGVESENYSQAIEDFEACLSLQKQHLEAHDRLLAETHYQLGLAYHYNNQNKEAVLQFTESVGVIEKRMAMLTEQLDNPEGDSAPHKKEMEELKELLPEIQEKIEDAKDAQKSGKVSELALKVTLIGSSTSDFAQTGVVSNIPVKSIDGAASSNCVSDISHLVRKKRKPEDESPRKDNEAKKLKQESVVNGGGGGDAVALSGNDGAEKVQEAEDRTQTEPESTA</sequence>
<protein>
    <submittedName>
        <fullName evidence="10">Nuclear autoantigenic sperm protein isoform X1</fullName>
    </submittedName>
</protein>
<dbReference type="AlphaFoldDB" id="A0A6P7YGR2"/>
<feature type="compositionally biased region" description="Acidic residues" evidence="7">
    <location>
        <begin position="302"/>
        <end position="333"/>
    </location>
</feature>
<evidence type="ECO:0000256" key="4">
    <source>
        <dbReference type="ARBA" id="ARBA00022803"/>
    </source>
</evidence>
<dbReference type="InParanoid" id="A0A6P7YGR2"/>
<keyword evidence="4 6" id="KW-0802">TPR repeat</keyword>
<dbReference type="GeneID" id="115472116"/>
<dbReference type="RefSeq" id="XP_030062079.1">
    <property type="nucleotide sequence ID" value="XM_030206219.1"/>
</dbReference>
<feature type="compositionally biased region" description="Basic and acidic residues" evidence="7">
    <location>
        <begin position="538"/>
        <end position="555"/>
    </location>
</feature>
<feature type="region of interest" description="Disordered" evidence="7">
    <location>
        <begin position="531"/>
        <end position="594"/>
    </location>
</feature>
<dbReference type="GO" id="GO:0005654">
    <property type="term" value="C:nucleoplasm"/>
    <property type="evidence" value="ECO:0007669"/>
    <property type="project" value="TreeGrafter"/>
</dbReference>
<dbReference type="SMART" id="SM00028">
    <property type="entry name" value="TPR"/>
    <property type="match status" value="3"/>
</dbReference>
<evidence type="ECO:0000256" key="7">
    <source>
        <dbReference type="SAM" id="MobiDB-lite"/>
    </source>
</evidence>
<organism evidence="9 10">
    <name type="scientific">Microcaecilia unicolor</name>
    <dbReference type="NCBI Taxonomy" id="1415580"/>
    <lineage>
        <taxon>Eukaryota</taxon>
        <taxon>Metazoa</taxon>
        <taxon>Chordata</taxon>
        <taxon>Craniata</taxon>
        <taxon>Vertebrata</taxon>
        <taxon>Euteleostomi</taxon>
        <taxon>Amphibia</taxon>
        <taxon>Gymnophiona</taxon>
        <taxon>Siphonopidae</taxon>
        <taxon>Microcaecilia</taxon>
    </lineage>
</organism>
<dbReference type="InterPro" id="IPR051730">
    <property type="entry name" value="NASP-like"/>
</dbReference>
<dbReference type="InterPro" id="IPR019544">
    <property type="entry name" value="Tetratricopeptide_SHNi-TPR_dom"/>
</dbReference>
<dbReference type="OrthoDB" id="5587616at2759"/>
<feature type="compositionally biased region" description="Basic and acidic residues" evidence="7">
    <location>
        <begin position="575"/>
        <end position="588"/>
    </location>
</feature>
<dbReference type="FunCoup" id="A0A6P7YGR2">
    <property type="interactions" value="2768"/>
</dbReference>
<keyword evidence="3" id="KW-0677">Repeat</keyword>
<dbReference type="InterPro" id="IPR011990">
    <property type="entry name" value="TPR-like_helical_dom_sf"/>
</dbReference>
<name>A0A6P7YGR2_9AMPH</name>
<dbReference type="Gene3D" id="1.25.40.10">
    <property type="entry name" value="Tetratricopeptide repeat domain"/>
    <property type="match status" value="1"/>
</dbReference>
<keyword evidence="9" id="KW-1185">Reference proteome</keyword>
<evidence type="ECO:0000256" key="1">
    <source>
        <dbReference type="ARBA" id="ARBA00004123"/>
    </source>
</evidence>
<dbReference type="PANTHER" id="PTHR15081:SF1">
    <property type="entry name" value="NUCLEAR AUTOANTIGENIC SPERM PROTEIN"/>
    <property type="match status" value="1"/>
</dbReference>
<comment type="similarity">
    <text evidence="2">Belongs to the NASP family.</text>
</comment>
<dbReference type="InterPro" id="IPR019734">
    <property type="entry name" value="TPR_rpt"/>
</dbReference>
<evidence type="ECO:0000256" key="3">
    <source>
        <dbReference type="ARBA" id="ARBA00022737"/>
    </source>
</evidence>
<dbReference type="CTD" id="4678"/>
<feature type="compositionally biased region" description="Basic and acidic residues" evidence="7">
    <location>
        <begin position="283"/>
        <end position="301"/>
    </location>
</feature>
<dbReference type="PROSITE" id="PS50005">
    <property type="entry name" value="TPR"/>
    <property type="match status" value="1"/>
</dbReference>
<evidence type="ECO:0000259" key="8">
    <source>
        <dbReference type="Pfam" id="PF10516"/>
    </source>
</evidence>
<dbReference type="SUPFAM" id="SSF48452">
    <property type="entry name" value="TPR-like"/>
    <property type="match status" value="1"/>
</dbReference>
<feature type="region of interest" description="Disordered" evidence="7">
    <location>
        <begin position="178"/>
        <end position="335"/>
    </location>
</feature>
<proteinExistence type="inferred from homology"/>
<evidence type="ECO:0000256" key="2">
    <source>
        <dbReference type="ARBA" id="ARBA00008402"/>
    </source>
</evidence>
<reference evidence="10" key="1">
    <citation type="submission" date="2025-08" db="UniProtKB">
        <authorList>
            <consortium name="RefSeq"/>
        </authorList>
    </citation>
    <scope>IDENTIFICATION</scope>
</reference>
<evidence type="ECO:0000313" key="10">
    <source>
        <dbReference type="RefSeq" id="XP_030062079.1"/>
    </source>
</evidence>
<feature type="compositionally biased region" description="Polar residues" evidence="7">
    <location>
        <begin position="228"/>
        <end position="247"/>
    </location>
</feature>
<evidence type="ECO:0000313" key="9">
    <source>
        <dbReference type="Proteomes" id="UP000515156"/>
    </source>
</evidence>
<feature type="domain" description="Tetratricopeptide SHNi-TPR" evidence="8">
    <location>
        <begin position="367"/>
        <end position="399"/>
    </location>
</feature>
<feature type="compositionally biased region" description="Basic and acidic residues" evidence="7">
    <location>
        <begin position="178"/>
        <end position="192"/>
    </location>
</feature>
<dbReference type="PANTHER" id="PTHR15081">
    <property type="entry name" value="NUCLEAR AUTOANTIGENIC SPERM PROTEIN NASP -RELATED"/>
    <property type="match status" value="1"/>
</dbReference>
<dbReference type="GO" id="GO:0042393">
    <property type="term" value="F:histone binding"/>
    <property type="evidence" value="ECO:0007669"/>
    <property type="project" value="TreeGrafter"/>
</dbReference>
<feature type="region of interest" description="Disordered" evidence="7">
    <location>
        <begin position="91"/>
        <end position="116"/>
    </location>
</feature>